<organism evidence="12 13">
    <name type="scientific">Candidatus Nesciobacter abundans</name>
    <dbReference type="NCBI Taxonomy" id="2601668"/>
    <lineage>
        <taxon>Bacteria</taxon>
        <taxon>Pseudomonadati</taxon>
        <taxon>Pseudomonadota</taxon>
        <taxon>Alphaproteobacteria</taxon>
        <taxon>Holosporales</taxon>
        <taxon>Holosporaceae</taxon>
        <taxon>Candidatus Nesciobacter</taxon>
    </lineage>
</organism>
<proteinExistence type="inferred from homology"/>
<feature type="domain" description="Glycerol-3-phosphate dehydrogenase NAD-dependent N-terminal" evidence="10">
    <location>
        <begin position="16"/>
        <end position="166"/>
    </location>
</feature>
<dbReference type="InterPro" id="IPR006109">
    <property type="entry name" value="G3P_DH_NAD-dep_C"/>
</dbReference>
<keyword evidence="4" id="KW-0443">Lipid metabolism</keyword>
<dbReference type="OrthoDB" id="9812273at2"/>
<dbReference type="GO" id="GO:0046168">
    <property type="term" value="P:glycerol-3-phosphate catabolic process"/>
    <property type="evidence" value="ECO:0007669"/>
    <property type="project" value="InterPro"/>
</dbReference>
<dbReference type="PANTHER" id="PTHR11728">
    <property type="entry name" value="GLYCEROL-3-PHOSPHATE DEHYDROGENASE"/>
    <property type="match status" value="1"/>
</dbReference>
<evidence type="ECO:0000256" key="8">
    <source>
        <dbReference type="RuleBase" id="RU000439"/>
    </source>
</evidence>
<keyword evidence="13" id="KW-1185">Reference proteome</keyword>
<dbReference type="AlphaFoldDB" id="A0A5C0UGE8"/>
<evidence type="ECO:0000256" key="4">
    <source>
        <dbReference type="ARBA" id="ARBA00023098"/>
    </source>
</evidence>
<evidence type="ECO:0000313" key="13">
    <source>
        <dbReference type="Proteomes" id="UP000324924"/>
    </source>
</evidence>
<comment type="catalytic activity">
    <reaction evidence="8">
        <text>sn-glycerol 3-phosphate + NADP(+) = dihydroxyacetone phosphate + NADPH + H(+)</text>
        <dbReference type="Rhea" id="RHEA:11096"/>
        <dbReference type="ChEBI" id="CHEBI:15378"/>
        <dbReference type="ChEBI" id="CHEBI:57597"/>
        <dbReference type="ChEBI" id="CHEBI:57642"/>
        <dbReference type="ChEBI" id="CHEBI:57783"/>
        <dbReference type="ChEBI" id="CHEBI:58349"/>
        <dbReference type="EC" id="1.1.1.94"/>
    </reaction>
</comment>
<evidence type="ECO:0000256" key="9">
    <source>
        <dbReference type="SAM" id="SignalP"/>
    </source>
</evidence>
<dbReference type="InterPro" id="IPR011128">
    <property type="entry name" value="G3P_DH_NAD-dep_N"/>
</dbReference>
<dbReference type="InterPro" id="IPR006168">
    <property type="entry name" value="G3P_DH_NAD-dep"/>
</dbReference>
<dbReference type="InterPro" id="IPR036291">
    <property type="entry name" value="NAD(P)-bd_dom_sf"/>
</dbReference>
<evidence type="ECO:0000313" key="12">
    <source>
        <dbReference type="EMBL" id="QEK38889.1"/>
    </source>
</evidence>
<evidence type="ECO:0000256" key="7">
    <source>
        <dbReference type="RuleBase" id="RU000437"/>
    </source>
</evidence>
<dbReference type="GO" id="GO:0005975">
    <property type="term" value="P:carbohydrate metabolic process"/>
    <property type="evidence" value="ECO:0007669"/>
    <property type="project" value="InterPro"/>
</dbReference>
<dbReference type="GO" id="GO:0006650">
    <property type="term" value="P:glycerophospholipid metabolic process"/>
    <property type="evidence" value="ECO:0007669"/>
    <property type="project" value="UniProtKB-UniPathway"/>
</dbReference>
<keyword evidence="7" id="KW-0520">NAD</keyword>
<gene>
    <name evidence="12" type="ORF">FZC36_00340</name>
</gene>
<comment type="similarity">
    <text evidence="1 7">Belongs to the NAD-dependent glycerol-3-phosphate dehydrogenase family.</text>
</comment>
<dbReference type="EC" id="1.1.1.94" evidence="8"/>
<protein>
    <recommendedName>
        <fullName evidence="8">Glycerol-3-phosphate dehydrogenase</fullName>
        <ecNumber evidence="8">1.1.1.94</ecNumber>
    </recommendedName>
</protein>
<keyword evidence="6" id="KW-1208">Phospholipid metabolism</keyword>
<sequence>MNLMRFYFRRVLLFKIIGNGAFGSAMASAIKRSGFEYVVIDSFSGNVCLNSIEDKKQDNTYNNLNRNKKTDLELNSDNSNKDSYKDFNDYPFLIPAVPSYAVPNIVEKYSSKKDHIIFISKGVLENGLILGEWADKKGIDWSVIAGPHFANEIMKNLPTTSILGSEELIPEVMSFSNMGFMHSKMKKGIQFCGAMKNIIAYGCGVVSGLGLGKNAVASFLNKGFLDLRKLLMEISEEEVIFSPAGIGDLCLTASSDSSRNFKQGFERSASLDLNNVKSYTKTNRDIDSSSNVNASKNINGQILSEAKHSALAMYNRFGDNFVTMKFVSDVLNESLSTQEQIKVQLFENKIFS</sequence>
<dbReference type="Proteomes" id="UP000324924">
    <property type="component" value="Chromosome"/>
</dbReference>
<keyword evidence="3 7" id="KW-0560">Oxidoreductase</keyword>
<evidence type="ECO:0000256" key="3">
    <source>
        <dbReference type="ARBA" id="ARBA00023002"/>
    </source>
</evidence>
<feature type="signal peptide" evidence="9">
    <location>
        <begin position="1"/>
        <end position="27"/>
    </location>
</feature>
<dbReference type="GO" id="GO:0008654">
    <property type="term" value="P:phospholipid biosynthetic process"/>
    <property type="evidence" value="ECO:0007669"/>
    <property type="project" value="UniProtKB-KW"/>
</dbReference>
<feature type="domain" description="Glycerol-3-phosphate dehydrogenase NAD-dependent C-terminal" evidence="11">
    <location>
        <begin position="188"/>
        <end position="283"/>
    </location>
</feature>
<dbReference type="InterPro" id="IPR008927">
    <property type="entry name" value="6-PGluconate_DH-like_C_sf"/>
</dbReference>
<dbReference type="InterPro" id="IPR013328">
    <property type="entry name" value="6PGD_dom2"/>
</dbReference>
<evidence type="ECO:0000256" key="1">
    <source>
        <dbReference type="ARBA" id="ARBA00011009"/>
    </source>
</evidence>
<feature type="chain" id="PRO_5022658645" description="Glycerol-3-phosphate dehydrogenase" evidence="9">
    <location>
        <begin position="28"/>
        <end position="352"/>
    </location>
</feature>
<evidence type="ECO:0000259" key="11">
    <source>
        <dbReference type="Pfam" id="PF07479"/>
    </source>
</evidence>
<dbReference type="PRINTS" id="PR00077">
    <property type="entry name" value="GPDHDRGNASE"/>
</dbReference>
<reference evidence="12 13" key="1">
    <citation type="submission" date="2019-08" db="EMBL/GenBank/DDBJ databases">
        <title>Highly reduced genomes of protist endosymbionts show evolutionary convergence.</title>
        <authorList>
            <person name="George E."/>
            <person name="Husnik F."/>
            <person name="Tashyreva D."/>
            <person name="Prokopchuk G."/>
            <person name="Horak A."/>
            <person name="Kwong W.K."/>
            <person name="Lukes J."/>
            <person name="Keeling P.J."/>
        </authorList>
    </citation>
    <scope>NUCLEOTIDE SEQUENCE [LARGE SCALE GENOMIC DNA]</scope>
    <source>
        <strain evidence="12">1604HC</strain>
    </source>
</reference>
<dbReference type="PANTHER" id="PTHR11728:SF1">
    <property type="entry name" value="GLYCEROL-3-PHOSPHATE DEHYDROGENASE [NAD(+)] 2, CHLOROPLASTIC"/>
    <property type="match status" value="1"/>
</dbReference>
<dbReference type="GO" id="GO:0051287">
    <property type="term" value="F:NAD binding"/>
    <property type="evidence" value="ECO:0007669"/>
    <property type="project" value="InterPro"/>
</dbReference>
<keyword evidence="5" id="KW-0594">Phospholipid biosynthesis</keyword>
<dbReference type="EMBL" id="CP043314">
    <property type="protein sequence ID" value="QEK38889.1"/>
    <property type="molecule type" value="Genomic_DNA"/>
</dbReference>
<dbReference type="KEGG" id="nabu:FZC36_00340"/>
<name>A0A5C0UGE8_9PROT</name>
<dbReference type="SUPFAM" id="SSF51735">
    <property type="entry name" value="NAD(P)-binding Rossmann-fold domains"/>
    <property type="match status" value="1"/>
</dbReference>
<evidence type="ECO:0000256" key="6">
    <source>
        <dbReference type="ARBA" id="ARBA00023264"/>
    </source>
</evidence>
<dbReference type="Pfam" id="PF01210">
    <property type="entry name" value="NAD_Gly3P_dh_N"/>
    <property type="match status" value="1"/>
</dbReference>
<keyword evidence="2" id="KW-0444">Lipid biosynthesis</keyword>
<dbReference type="GO" id="GO:0141153">
    <property type="term" value="F:glycerol-3-phosphate dehydrogenase (NADP+) activity"/>
    <property type="evidence" value="ECO:0007669"/>
    <property type="project" value="RHEA"/>
</dbReference>
<accession>A0A5C0UGE8</accession>
<dbReference type="Gene3D" id="1.10.1040.10">
    <property type="entry name" value="N-(1-d-carboxylethyl)-l-norvaline Dehydrogenase, domain 2"/>
    <property type="match status" value="1"/>
</dbReference>
<dbReference type="SUPFAM" id="SSF48179">
    <property type="entry name" value="6-phosphogluconate dehydrogenase C-terminal domain-like"/>
    <property type="match status" value="1"/>
</dbReference>
<evidence type="ECO:0000256" key="2">
    <source>
        <dbReference type="ARBA" id="ARBA00022516"/>
    </source>
</evidence>
<evidence type="ECO:0000259" key="10">
    <source>
        <dbReference type="Pfam" id="PF01210"/>
    </source>
</evidence>
<dbReference type="GO" id="GO:0005829">
    <property type="term" value="C:cytosol"/>
    <property type="evidence" value="ECO:0007669"/>
    <property type="project" value="TreeGrafter"/>
</dbReference>
<evidence type="ECO:0000256" key="5">
    <source>
        <dbReference type="ARBA" id="ARBA00023209"/>
    </source>
</evidence>
<keyword evidence="9" id="KW-0732">Signal</keyword>
<dbReference type="PROSITE" id="PS00957">
    <property type="entry name" value="NAD_G3PDH"/>
    <property type="match status" value="1"/>
</dbReference>
<dbReference type="UniPathway" id="UPA00940"/>
<dbReference type="Pfam" id="PF07479">
    <property type="entry name" value="NAD_Gly3P_dh_C"/>
    <property type="match status" value="1"/>
</dbReference>
<dbReference type="Gene3D" id="3.40.50.720">
    <property type="entry name" value="NAD(P)-binding Rossmann-like Domain"/>
    <property type="match status" value="1"/>
</dbReference>